<dbReference type="PANTHER" id="PTHR47293">
    <property type="entry name" value="JACALIN-RELATED LECTIN 3"/>
    <property type="match status" value="1"/>
</dbReference>
<keyword evidence="1" id="KW-0472">Membrane</keyword>
<organism evidence="3 4">
    <name type="scientific">Leeia speluncae</name>
    <dbReference type="NCBI Taxonomy" id="2884804"/>
    <lineage>
        <taxon>Bacteria</taxon>
        <taxon>Pseudomonadati</taxon>
        <taxon>Pseudomonadota</taxon>
        <taxon>Betaproteobacteria</taxon>
        <taxon>Neisseriales</taxon>
        <taxon>Leeiaceae</taxon>
        <taxon>Leeia</taxon>
    </lineage>
</organism>
<dbReference type="EMBL" id="JAJBZT010000006">
    <property type="protein sequence ID" value="MCB6184306.1"/>
    <property type="molecule type" value="Genomic_DNA"/>
</dbReference>
<evidence type="ECO:0000259" key="2">
    <source>
        <dbReference type="PROSITE" id="PS51752"/>
    </source>
</evidence>
<keyword evidence="1" id="KW-1133">Transmembrane helix</keyword>
<dbReference type="Proteomes" id="UP001165395">
    <property type="component" value="Unassembled WGS sequence"/>
</dbReference>
<gene>
    <name evidence="3" type="ORF">LIN78_12195</name>
</gene>
<dbReference type="Gene3D" id="2.100.10.30">
    <property type="entry name" value="Jacalin-like lectin domain"/>
    <property type="match status" value="2"/>
</dbReference>
<evidence type="ECO:0000313" key="3">
    <source>
        <dbReference type="EMBL" id="MCB6184306.1"/>
    </source>
</evidence>
<feature type="domain" description="Jacalin-type lectin" evidence="2">
    <location>
        <begin position="319"/>
        <end position="453"/>
    </location>
</feature>
<dbReference type="SMART" id="SM00915">
    <property type="entry name" value="Jacalin"/>
    <property type="match status" value="2"/>
</dbReference>
<protein>
    <recommendedName>
        <fullName evidence="2">Jacalin-type lectin domain-containing protein</fullName>
    </recommendedName>
</protein>
<dbReference type="InterPro" id="IPR001229">
    <property type="entry name" value="Jacalin-like_lectin_dom"/>
</dbReference>
<accession>A0ABS8D7W7</accession>
<keyword evidence="4" id="KW-1185">Reference proteome</keyword>
<dbReference type="SUPFAM" id="SSF51101">
    <property type="entry name" value="Mannose-binding lectins"/>
    <property type="match status" value="2"/>
</dbReference>
<sequence>MQNAVEVFENAVPADALKLLIDSPLAALNFAQRIDNIGMTENDVSKISSITTQQWQDIITRAIANEDIKRIATNLNNSSRLTLSDDEEATIKNVVVDILVQLGLWSGLVISGVIAIVGIIGAVAGLIAALTASTIVVATVVAAVASLIVAILAVLALIGLIIAIIVYYLPSDIALSVGTPMFGGGGGSPFADDVTNMTSIKRIKIRHSSFVLSIQTDWLDASGNEVKGSLHGGGWTDGKEDMFELEADEYITKVAGRYGAYIDRISFFTNKGRVFGPYGGSGGTDEFVLQPKYGKKILGFQGRAASAIDALGIRSEIYGSGHGGNGGVPFLDYSSDAPKILKITLRGGIYVDSIQIDRKDSSNNPVPGKRYGGSGGTKEVSLTLEEGERITKITGRAGDYINKLRIETSKNNFIECGENGGEPFEIPLNGKFVTGFWGRSDVYLDKIGICGLI</sequence>
<feature type="domain" description="Jacalin-type lectin" evidence="2">
    <location>
        <begin position="176"/>
        <end position="317"/>
    </location>
</feature>
<dbReference type="Pfam" id="PF01419">
    <property type="entry name" value="Jacalin"/>
    <property type="match status" value="2"/>
</dbReference>
<feature type="transmembrane region" description="Helical" evidence="1">
    <location>
        <begin position="104"/>
        <end position="129"/>
    </location>
</feature>
<dbReference type="RefSeq" id="WP_227181117.1">
    <property type="nucleotide sequence ID" value="NZ_JAJBZT010000006.1"/>
</dbReference>
<dbReference type="InterPro" id="IPR036404">
    <property type="entry name" value="Jacalin-like_lectin_dom_sf"/>
</dbReference>
<evidence type="ECO:0000256" key="1">
    <source>
        <dbReference type="SAM" id="Phobius"/>
    </source>
</evidence>
<proteinExistence type="predicted"/>
<reference evidence="3" key="1">
    <citation type="submission" date="2021-10" db="EMBL/GenBank/DDBJ databases">
        <title>The complete genome sequence of Leeia sp. TBRC 13508.</title>
        <authorList>
            <person name="Charoenyingcharoen P."/>
            <person name="Yukphan P."/>
        </authorList>
    </citation>
    <scope>NUCLEOTIDE SEQUENCE</scope>
    <source>
        <strain evidence="3">TBRC 13508</strain>
    </source>
</reference>
<comment type="caution">
    <text evidence="3">The sequence shown here is derived from an EMBL/GenBank/DDBJ whole genome shotgun (WGS) entry which is preliminary data.</text>
</comment>
<keyword evidence="1" id="KW-0812">Transmembrane</keyword>
<feature type="transmembrane region" description="Helical" evidence="1">
    <location>
        <begin position="136"/>
        <end position="169"/>
    </location>
</feature>
<evidence type="ECO:0000313" key="4">
    <source>
        <dbReference type="Proteomes" id="UP001165395"/>
    </source>
</evidence>
<dbReference type="PANTHER" id="PTHR47293:SF15">
    <property type="entry name" value="JACALIN-RELATED LECTIN 19"/>
    <property type="match status" value="1"/>
</dbReference>
<name>A0ABS8D7W7_9NEIS</name>
<dbReference type="PROSITE" id="PS51752">
    <property type="entry name" value="JACALIN_LECTIN"/>
    <property type="match status" value="2"/>
</dbReference>